<dbReference type="PANTHER" id="PTHR13405:SF11">
    <property type="entry name" value="NUCLEAR PORE COMPLEX PROTEIN NUP133"/>
    <property type="match status" value="1"/>
</dbReference>
<evidence type="ECO:0000313" key="12">
    <source>
        <dbReference type="Proteomes" id="UP000277580"/>
    </source>
</evidence>
<dbReference type="FunCoup" id="A0A3N4KVF3">
    <property type="interactions" value="123"/>
</dbReference>
<proteinExistence type="inferred from homology"/>
<evidence type="ECO:0000256" key="8">
    <source>
        <dbReference type="SAM" id="MobiDB-lite"/>
    </source>
</evidence>
<evidence type="ECO:0000313" key="11">
    <source>
        <dbReference type="EMBL" id="RPB14517.1"/>
    </source>
</evidence>
<keyword evidence="6" id="KW-0811">Translocation</keyword>
<name>A0A3N4KVF3_9PEZI</name>
<organism evidence="11 12">
    <name type="scientific">Morchella conica CCBAS932</name>
    <dbReference type="NCBI Taxonomy" id="1392247"/>
    <lineage>
        <taxon>Eukaryota</taxon>
        <taxon>Fungi</taxon>
        <taxon>Dikarya</taxon>
        <taxon>Ascomycota</taxon>
        <taxon>Pezizomycotina</taxon>
        <taxon>Pezizomycetes</taxon>
        <taxon>Pezizales</taxon>
        <taxon>Morchellaceae</taxon>
        <taxon>Morchella</taxon>
    </lineage>
</organism>
<dbReference type="GO" id="GO:0017056">
    <property type="term" value="F:structural constituent of nuclear pore"/>
    <property type="evidence" value="ECO:0007669"/>
    <property type="project" value="InterPro"/>
</dbReference>
<dbReference type="GO" id="GO:0031080">
    <property type="term" value="C:nuclear pore outer ring"/>
    <property type="evidence" value="ECO:0007669"/>
    <property type="project" value="TreeGrafter"/>
</dbReference>
<dbReference type="InterPro" id="IPR007187">
    <property type="entry name" value="Nucleoporin_Nup133/Nup155_C"/>
</dbReference>
<keyword evidence="4" id="KW-0509">mRNA transport</keyword>
<evidence type="ECO:0000256" key="4">
    <source>
        <dbReference type="ARBA" id="ARBA00022816"/>
    </source>
</evidence>
<comment type="similarity">
    <text evidence="2">Belongs to the nucleoporin Nup133 family.</text>
</comment>
<dbReference type="InterPro" id="IPR014908">
    <property type="entry name" value="Nucleoporin_Nup133/Nup155_N"/>
</dbReference>
<feature type="compositionally biased region" description="Low complexity" evidence="8">
    <location>
        <begin position="1"/>
        <end position="14"/>
    </location>
</feature>
<dbReference type="Pfam" id="PF03177">
    <property type="entry name" value="Nucleoporin_C"/>
    <property type="match status" value="1"/>
</dbReference>
<feature type="region of interest" description="Disordered" evidence="8">
    <location>
        <begin position="1"/>
        <end position="57"/>
    </location>
</feature>
<feature type="compositionally biased region" description="Polar residues" evidence="8">
    <location>
        <begin position="29"/>
        <end position="44"/>
    </location>
</feature>
<evidence type="ECO:0000256" key="6">
    <source>
        <dbReference type="ARBA" id="ARBA00023010"/>
    </source>
</evidence>
<dbReference type="Pfam" id="PF08801">
    <property type="entry name" value="Nucleoporin_N"/>
    <property type="match status" value="1"/>
</dbReference>
<dbReference type="GO" id="GO:0006606">
    <property type="term" value="P:protein import into nucleus"/>
    <property type="evidence" value="ECO:0007669"/>
    <property type="project" value="TreeGrafter"/>
</dbReference>
<dbReference type="STRING" id="1392247.A0A3N4KVF3"/>
<gene>
    <name evidence="11" type="ORF">P167DRAFT_603967</name>
</gene>
<dbReference type="SUPFAM" id="SSF117289">
    <property type="entry name" value="Nucleoporin domain"/>
    <property type="match status" value="1"/>
</dbReference>
<dbReference type="GO" id="GO:0000972">
    <property type="term" value="P:transcription-dependent tethering of RNA polymerase II gene DNA at nuclear periphery"/>
    <property type="evidence" value="ECO:0007669"/>
    <property type="project" value="TreeGrafter"/>
</dbReference>
<keyword evidence="5" id="KW-0653">Protein transport</keyword>
<feature type="domain" description="Nucleoporin Nup133/Nup155-like N-terminal" evidence="10">
    <location>
        <begin position="86"/>
        <end position="501"/>
    </location>
</feature>
<evidence type="ECO:0000256" key="3">
    <source>
        <dbReference type="ARBA" id="ARBA00022448"/>
    </source>
</evidence>
<dbReference type="GO" id="GO:0016973">
    <property type="term" value="P:poly(A)+ mRNA export from nucleus"/>
    <property type="evidence" value="ECO:0007669"/>
    <property type="project" value="TreeGrafter"/>
</dbReference>
<evidence type="ECO:0000259" key="10">
    <source>
        <dbReference type="Pfam" id="PF08801"/>
    </source>
</evidence>
<evidence type="ECO:0000256" key="1">
    <source>
        <dbReference type="ARBA" id="ARBA00004259"/>
    </source>
</evidence>
<evidence type="ECO:0000256" key="5">
    <source>
        <dbReference type="ARBA" id="ARBA00022927"/>
    </source>
</evidence>
<keyword evidence="12" id="KW-1185">Reference proteome</keyword>
<comment type="subcellular location">
    <subcellularLocation>
        <location evidence="1">Nucleus envelope</location>
    </subcellularLocation>
</comment>
<reference evidence="11 12" key="1">
    <citation type="journal article" date="2018" name="Nat. Ecol. Evol.">
        <title>Pezizomycetes genomes reveal the molecular basis of ectomycorrhizal truffle lifestyle.</title>
        <authorList>
            <person name="Murat C."/>
            <person name="Payen T."/>
            <person name="Noel B."/>
            <person name="Kuo A."/>
            <person name="Morin E."/>
            <person name="Chen J."/>
            <person name="Kohler A."/>
            <person name="Krizsan K."/>
            <person name="Balestrini R."/>
            <person name="Da Silva C."/>
            <person name="Montanini B."/>
            <person name="Hainaut M."/>
            <person name="Levati E."/>
            <person name="Barry K.W."/>
            <person name="Belfiori B."/>
            <person name="Cichocki N."/>
            <person name="Clum A."/>
            <person name="Dockter R.B."/>
            <person name="Fauchery L."/>
            <person name="Guy J."/>
            <person name="Iotti M."/>
            <person name="Le Tacon F."/>
            <person name="Lindquist E.A."/>
            <person name="Lipzen A."/>
            <person name="Malagnac F."/>
            <person name="Mello A."/>
            <person name="Molinier V."/>
            <person name="Miyauchi S."/>
            <person name="Poulain J."/>
            <person name="Riccioni C."/>
            <person name="Rubini A."/>
            <person name="Sitrit Y."/>
            <person name="Splivallo R."/>
            <person name="Traeger S."/>
            <person name="Wang M."/>
            <person name="Zifcakova L."/>
            <person name="Wipf D."/>
            <person name="Zambonelli A."/>
            <person name="Paolocci F."/>
            <person name="Nowrousian M."/>
            <person name="Ottonello S."/>
            <person name="Baldrian P."/>
            <person name="Spatafora J.W."/>
            <person name="Henrissat B."/>
            <person name="Nagy L.G."/>
            <person name="Aury J.M."/>
            <person name="Wincker P."/>
            <person name="Grigoriev I.V."/>
            <person name="Bonfante P."/>
            <person name="Martin F.M."/>
        </authorList>
    </citation>
    <scope>NUCLEOTIDE SEQUENCE [LARGE SCALE GENOMIC DNA]</scope>
    <source>
        <strain evidence="11 12">CCBAS932</strain>
    </source>
</reference>
<feature type="domain" description="Nucleoporin Nup133/Nup155-like C-terminal" evidence="9">
    <location>
        <begin position="660"/>
        <end position="1312"/>
    </location>
</feature>
<dbReference type="Gene3D" id="2.130.10.10">
    <property type="entry name" value="YVTN repeat-like/Quinoprotein amine dehydrogenase"/>
    <property type="match status" value="1"/>
</dbReference>
<keyword evidence="3" id="KW-0813">Transport</keyword>
<dbReference type="InterPro" id="IPR015943">
    <property type="entry name" value="WD40/YVTN_repeat-like_dom_sf"/>
</dbReference>
<keyword evidence="7" id="KW-0539">Nucleus</keyword>
<dbReference type="Gene3D" id="1.20.58.1380">
    <property type="match status" value="1"/>
</dbReference>
<dbReference type="EMBL" id="ML119117">
    <property type="protein sequence ID" value="RPB14517.1"/>
    <property type="molecule type" value="Genomic_DNA"/>
</dbReference>
<protein>
    <submittedName>
        <fullName evidence="11">Uncharacterized protein</fullName>
    </submittedName>
</protein>
<dbReference type="OrthoDB" id="103454at2759"/>
<evidence type="ECO:0000256" key="2">
    <source>
        <dbReference type="ARBA" id="ARBA00005569"/>
    </source>
</evidence>
<dbReference type="Proteomes" id="UP000277580">
    <property type="component" value="Unassembled WGS sequence"/>
</dbReference>
<accession>A0A3N4KVF3</accession>
<evidence type="ECO:0000259" key="9">
    <source>
        <dbReference type="Pfam" id="PF03177"/>
    </source>
</evidence>
<sequence length="1385" mass="154014">MFTTNPTAAESAAAARRRTRPISRPDSRNTQNSERPTSNVSMNRSIREGSIISQRGDTSFGKAMTLNAMRGETGGKDSDGGVVIWTKNEKYSVSKLPALPSILKTCTVNDSPITATTDSTNGHALLLSHTDAYVWQYTTTHTIPHTLSFPLPRDESPSPHNPFPLGALVSPSANSTEPGLVVVMPMSGRIAYWDSVGSAVAEGLFTKKRGVEGKVSLVSGESVTVICNAEPAGFLLSLSSGRLAHLALRDLAGRPGISVTIMRGYGTGMMSGFLGALRAGSSRRDIVAVRAGKVLRMGEREIVVATARGNFSRWQVNRSGTYANIADVDLRDEMINAIQSNVTADEFGSRSRDQFVAIDTAVLEEPTLQTGAEDIQMLVLASFMPSVSIPSAMYALVSITFYASGKTSVDHVHVVKTYTTPLEEGRTRPRLYLPKPCKTAFLVFSRAVVLVSNYKPGAQQQNEDDSMMEESSDYQGEAFEDVVDFRGNLNVETVGSGMEDVMYDAIPRMDMNGSYMQDSFLSMSGLLTTGKKVRNPGIMLIAKGAGVVRIETFDLEPVKKVLKEPVKVKSKIEQAVFYGVKEDNPLNFQGRKEVSYPIEEVEAAALEISAEILSSTSEYLPVLLPSLENHLLLRATHLRALAEHLRATFPPLSRETMWRLLCDAEKCEAARAVWAARDARLRQNPDAGEGVLEAVLAAMSETDPDDAAGHDPTRTWFQRHVESINQLLRYAKDIIIDDSKKGRMDQLVFGKRDSEANDIVLGALISAWKFRVHSAKLYGMEGLVDANGILKQIKELTPPWTSDPNILQALSVQYEVSSGIIKTLWNERRNADEEYAEIAERLAGQLVGLAEVCCRGFEERMAWCEQQTQAGAENYIKEGNTIRERYFDARGRWIKPLVDFGRPEKAYKLAEKWQDYRTLVELCSEELVENDAAMAELAKAPTATTENKATSHDLQKSKQQTLNRLERYFEEFGSHFAREMYEYLVEKEQLQTLMDGFEAWRESYLTDFLRSDRKYAKLEWIHDVSMGEYGLAADTLNSVATHQEEDLWNKKVELSIGKLAKLAAISQEGVNSSNAADEIRYIDADLELVAIQEKIYASVKHLKDQIDTEKAVQEGLEIYAPTLAKKRPGCRELWKRAFGRAVEGKVIGVEEIGDLLTLVDDSGDSGLVGPGSAGEEFYWALKVLSIVGGLSHERRKLAERTIWRRCYLRDDWATIVSTKGRSDSQVESATYDTALFTTIKLGYEKGLFNERSPFQPLDPAQTYCDLENPLNELKIRFTHADESELGTLAHEYIAETKQLEKFVNYAQLGTWFLGVCDSAKRAAMEDVRNPESSLDEDTYEIEESYVEESYVEESYMEDGAPGEESYVQDSYVEASYNEGDTEMEG</sequence>
<dbReference type="InParanoid" id="A0A3N4KVF3"/>
<dbReference type="InterPro" id="IPR037624">
    <property type="entry name" value="Nup133-like"/>
</dbReference>
<evidence type="ECO:0000256" key="7">
    <source>
        <dbReference type="ARBA" id="ARBA00023242"/>
    </source>
</evidence>
<dbReference type="PANTHER" id="PTHR13405">
    <property type="entry name" value="NUCLEAR PORE COMPLEX PROTEIN NUP133"/>
    <property type="match status" value="1"/>
</dbReference>